<gene>
    <name evidence="3" type="ORF">CR162_02950</name>
</gene>
<dbReference type="InterPro" id="IPR007899">
    <property type="entry name" value="CHAD_dom"/>
</dbReference>
<protein>
    <recommendedName>
        <fullName evidence="2">CHAD domain-containing protein</fullName>
    </recommendedName>
</protein>
<dbReference type="Proteomes" id="UP000223527">
    <property type="component" value="Unassembled WGS sequence"/>
</dbReference>
<dbReference type="RefSeq" id="WP_099094045.1">
    <property type="nucleotide sequence ID" value="NZ_PDNU01000003.1"/>
</dbReference>
<reference evidence="3 4" key="1">
    <citation type="submission" date="2017-10" db="EMBL/GenBank/DDBJ databases">
        <authorList>
            <person name="Banno H."/>
            <person name="Chua N.-H."/>
        </authorList>
    </citation>
    <scope>NUCLEOTIDE SEQUENCE [LARGE SCALE GENOMIC DNA]</scope>
    <source>
        <strain evidence="3 4">YW11</strain>
    </source>
</reference>
<sequence>MTLRLDLAIPPAAAPRLWRHPALAARKRPRGAAEAWDWLDSAEGSLAKAGLALRANARGERRLCPLRPPEGFALPGAALPEGSVLPADSVPQEAGEAALVPLAHFTGRVAQSPPDATGVALRWHSGTLRAADRECAVALLRLEGPEAAVLALAAALPGLPATAGLDELALALARDAPPRPRRKGAPDLGAAATPDDALALAIAHLATVLLVQAPLAREGAGPEGVHQLRVAARRLRSCLRTFRPMRDGQALRELDSGLRDLARALGEAREWDVFLGGLGAELAARLGPDQRWEQLLRAAARRRLEAYGRLRGVLEGEAFHALAWRAARLAALREWQAPDAAAAEAPLHAQAAALLARRRRKLLRRGRAIETLDDDALHELRLDAKRLRYVAELFAPLWPGKPARRFLRRLSALQEALGLSNDAVTARALVASLGGGARHDPAPPGTAASSPEATGPKATRPKETGPVAPEPVAPEWAIGLAEGWSLFAGRDTRPTVLRAWRRFLRAGPFWADA</sequence>
<evidence type="ECO:0000256" key="1">
    <source>
        <dbReference type="SAM" id="MobiDB-lite"/>
    </source>
</evidence>
<dbReference type="Pfam" id="PF05235">
    <property type="entry name" value="CHAD"/>
    <property type="match status" value="1"/>
</dbReference>
<dbReference type="Gene3D" id="1.40.20.10">
    <property type="entry name" value="CHAD domain"/>
    <property type="match status" value="1"/>
</dbReference>
<feature type="region of interest" description="Disordered" evidence="1">
    <location>
        <begin position="435"/>
        <end position="471"/>
    </location>
</feature>
<dbReference type="SMART" id="SM00880">
    <property type="entry name" value="CHAD"/>
    <property type="match status" value="1"/>
</dbReference>
<comment type="caution">
    <text evidence="3">The sequence shown here is derived from an EMBL/GenBank/DDBJ whole genome shotgun (WGS) entry which is preliminary data.</text>
</comment>
<dbReference type="EMBL" id="PDNU01000003">
    <property type="protein sequence ID" value="PHK96315.1"/>
    <property type="molecule type" value="Genomic_DNA"/>
</dbReference>
<dbReference type="PANTHER" id="PTHR39339:SF1">
    <property type="entry name" value="CHAD DOMAIN-CONTAINING PROTEIN"/>
    <property type="match status" value="1"/>
</dbReference>
<accession>A0A2C7AFR8</accession>
<keyword evidence="4" id="KW-1185">Reference proteome</keyword>
<dbReference type="InterPro" id="IPR038186">
    <property type="entry name" value="CHAD_dom_sf"/>
</dbReference>
<dbReference type="PROSITE" id="PS51708">
    <property type="entry name" value="CHAD"/>
    <property type="match status" value="1"/>
</dbReference>
<evidence type="ECO:0000259" key="2">
    <source>
        <dbReference type="PROSITE" id="PS51708"/>
    </source>
</evidence>
<dbReference type="PANTHER" id="PTHR39339">
    <property type="entry name" value="SLR1444 PROTEIN"/>
    <property type="match status" value="1"/>
</dbReference>
<dbReference type="AlphaFoldDB" id="A0A2C7AFR8"/>
<organism evidence="3 4">
    <name type="scientific">Teichococcus rhizosphaerae</name>
    <dbReference type="NCBI Taxonomy" id="1335062"/>
    <lineage>
        <taxon>Bacteria</taxon>
        <taxon>Pseudomonadati</taxon>
        <taxon>Pseudomonadota</taxon>
        <taxon>Alphaproteobacteria</taxon>
        <taxon>Acetobacterales</taxon>
        <taxon>Roseomonadaceae</taxon>
        <taxon>Roseomonas</taxon>
    </lineage>
</organism>
<name>A0A2C7AFR8_9PROT</name>
<dbReference type="OrthoDB" id="9777271at2"/>
<evidence type="ECO:0000313" key="3">
    <source>
        <dbReference type="EMBL" id="PHK96315.1"/>
    </source>
</evidence>
<feature type="domain" description="CHAD" evidence="2">
    <location>
        <begin position="191"/>
        <end position="477"/>
    </location>
</feature>
<proteinExistence type="predicted"/>
<evidence type="ECO:0000313" key="4">
    <source>
        <dbReference type="Proteomes" id="UP000223527"/>
    </source>
</evidence>